<dbReference type="EMBL" id="SSHJ02000006">
    <property type="protein sequence ID" value="MFN0256248.1"/>
    <property type="molecule type" value="Genomic_DNA"/>
</dbReference>
<protein>
    <submittedName>
        <fullName evidence="1">Leucine-rich repeat domain-containing protein</fullName>
    </submittedName>
</protein>
<keyword evidence="2" id="KW-1185">Reference proteome</keyword>
<accession>A0ABW9J6T4</accession>
<dbReference type="InterPro" id="IPR001611">
    <property type="entry name" value="Leu-rich_rpt"/>
</dbReference>
<organism evidence="1 2">
    <name type="scientific">Pedobacter ureilyticus</name>
    <dbReference type="NCBI Taxonomy" id="1393051"/>
    <lineage>
        <taxon>Bacteria</taxon>
        <taxon>Pseudomonadati</taxon>
        <taxon>Bacteroidota</taxon>
        <taxon>Sphingobacteriia</taxon>
        <taxon>Sphingobacteriales</taxon>
        <taxon>Sphingobacteriaceae</taxon>
        <taxon>Pedobacter</taxon>
    </lineage>
</organism>
<comment type="caution">
    <text evidence="1">The sequence shown here is derived from an EMBL/GenBank/DDBJ whole genome shotgun (WGS) entry which is preliminary data.</text>
</comment>
<name>A0ABW9J6T4_9SPHI</name>
<evidence type="ECO:0000313" key="2">
    <source>
        <dbReference type="Proteomes" id="UP001517247"/>
    </source>
</evidence>
<dbReference type="PROSITE" id="PS51450">
    <property type="entry name" value="LRR"/>
    <property type="match status" value="1"/>
</dbReference>
<dbReference type="SUPFAM" id="SSF52058">
    <property type="entry name" value="L domain-like"/>
    <property type="match status" value="1"/>
</dbReference>
<proteinExistence type="predicted"/>
<evidence type="ECO:0000313" key="1">
    <source>
        <dbReference type="EMBL" id="MFN0256248.1"/>
    </source>
</evidence>
<gene>
    <name evidence="1" type="ORF">E6A44_011725</name>
</gene>
<dbReference type="RefSeq" id="WP_138723338.1">
    <property type="nucleotide sequence ID" value="NZ_SSHJ02000006.1"/>
</dbReference>
<reference evidence="1 2" key="1">
    <citation type="submission" date="2024-12" db="EMBL/GenBank/DDBJ databases">
        <authorList>
            <person name="Hu S."/>
        </authorList>
    </citation>
    <scope>NUCLEOTIDE SEQUENCE [LARGE SCALE GENOMIC DNA]</scope>
    <source>
        <strain evidence="1 2">THG-T11</strain>
    </source>
</reference>
<dbReference type="Gene3D" id="3.80.10.10">
    <property type="entry name" value="Ribonuclease Inhibitor"/>
    <property type="match status" value="1"/>
</dbReference>
<dbReference type="InterPro" id="IPR032675">
    <property type="entry name" value="LRR_dom_sf"/>
</dbReference>
<sequence>MNWNNYLSEKKSPYGTYAHLGIFEGTVSGIFDLATIPEDTKILEMSTPLKKFKLTYTHLYSLANHPNIEAIRLGEIDEERVAVFATLPNLKYLQISVNKQEEFPNLSSLKNLEVLVLSGIKQVKNIDFLAGMSNLKTLYVYGLNHLYDLAPLATLTNLEELFLDHGKMSGTGQGVKSMEPISELVHLKYLAFILNVEGKDYSIQPLLSLKKIEQLLILPRYLQNGQREQLLSELPLLKELS</sequence>
<dbReference type="Proteomes" id="UP001517247">
    <property type="component" value="Unassembled WGS sequence"/>
</dbReference>